<dbReference type="Proteomes" id="UP001165060">
    <property type="component" value="Unassembled WGS sequence"/>
</dbReference>
<dbReference type="SUPFAM" id="SSF48140">
    <property type="entry name" value="Ribosomal protein L19 (L19e)"/>
    <property type="match status" value="1"/>
</dbReference>
<dbReference type="InterPro" id="IPR035970">
    <property type="entry name" value="60S_ribosomal_eL19_sf"/>
</dbReference>
<feature type="compositionally biased region" description="Low complexity" evidence="1">
    <location>
        <begin position="170"/>
        <end position="187"/>
    </location>
</feature>
<evidence type="ECO:0000256" key="1">
    <source>
        <dbReference type="SAM" id="MobiDB-lite"/>
    </source>
</evidence>
<evidence type="ECO:0000259" key="2">
    <source>
        <dbReference type="SMART" id="SM01416"/>
    </source>
</evidence>
<proteinExistence type="predicted"/>
<accession>A0ABQ6MVY4</accession>
<dbReference type="PANTHER" id="PTHR10722">
    <property type="entry name" value="60S RIBOSOMAL PROTEIN L19"/>
    <property type="match status" value="1"/>
</dbReference>
<gene>
    <name evidence="3" type="ORF">TeGR_g10018</name>
</gene>
<dbReference type="InterPro" id="IPR000196">
    <property type="entry name" value="Ribosomal_eL19_dom"/>
</dbReference>
<dbReference type="InterPro" id="IPR039547">
    <property type="entry name" value="Ribosomal_eL19"/>
</dbReference>
<feature type="compositionally biased region" description="Basic and acidic residues" evidence="1">
    <location>
        <begin position="121"/>
        <end position="140"/>
    </location>
</feature>
<reference evidence="3 4" key="1">
    <citation type="journal article" date="2023" name="Commun. Biol.">
        <title>Genome analysis of Parmales, the sister group of diatoms, reveals the evolutionary specialization of diatoms from phago-mixotrophs to photoautotrophs.</title>
        <authorList>
            <person name="Ban H."/>
            <person name="Sato S."/>
            <person name="Yoshikawa S."/>
            <person name="Yamada K."/>
            <person name="Nakamura Y."/>
            <person name="Ichinomiya M."/>
            <person name="Sato N."/>
            <person name="Blanc-Mathieu R."/>
            <person name="Endo H."/>
            <person name="Kuwata A."/>
            <person name="Ogata H."/>
        </authorList>
    </citation>
    <scope>NUCLEOTIDE SEQUENCE [LARGE SCALE GENOMIC DNA]</scope>
</reference>
<evidence type="ECO:0000313" key="4">
    <source>
        <dbReference type="Proteomes" id="UP001165060"/>
    </source>
</evidence>
<keyword evidence="4" id="KW-1185">Reference proteome</keyword>
<organism evidence="3 4">
    <name type="scientific">Tetraparma gracilis</name>
    <dbReference type="NCBI Taxonomy" id="2962635"/>
    <lineage>
        <taxon>Eukaryota</taxon>
        <taxon>Sar</taxon>
        <taxon>Stramenopiles</taxon>
        <taxon>Ochrophyta</taxon>
        <taxon>Bolidophyceae</taxon>
        <taxon>Parmales</taxon>
        <taxon>Triparmaceae</taxon>
        <taxon>Tetraparma</taxon>
    </lineage>
</organism>
<dbReference type="Gene3D" id="1.10.1200.240">
    <property type="match status" value="1"/>
</dbReference>
<feature type="domain" description="Large ribosomal subunit protein eL19" evidence="2">
    <location>
        <begin position="97"/>
        <end position="302"/>
    </location>
</feature>
<evidence type="ECO:0000313" key="3">
    <source>
        <dbReference type="EMBL" id="GMI34648.1"/>
    </source>
</evidence>
<dbReference type="SMART" id="SM01416">
    <property type="entry name" value="Ribosomal_L19e"/>
    <property type="match status" value="1"/>
</dbReference>
<feature type="region of interest" description="Disordered" evidence="1">
    <location>
        <begin position="1"/>
        <end position="140"/>
    </location>
</feature>
<feature type="compositionally biased region" description="Basic and acidic residues" evidence="1">
    <location>
        <begin position="18"/>
        <end position="111"/>
    </location>
</feature>
<feature type="compositionally biased region" description="Polar residues" evidence="1">
    <location>
        <begin position="1"/>
        <end position="16"/>
    </location>
</feature>
<feature type="region of interest" description="Disordered" evidence="1">
    <location>
        <begin position="155"/>
        <end position="187"/>
    </location>
</feature>
<feature type="region of interest" description="Disordered" evidence="1">
    <location>
        <begin position="306"/>
        <end position="338"/>
    </location>
</feature>
<dbReference type="InterPro" id="IPR057260">
    <property type="entry name" value="Ribosomal_L19e_C"/>
</dbReference>
<name>A0ABQ6MVY4_9STRA</name>
<dbReference type="Pfam" id="PF25476">
    <property type="entry name" value="Ribosomal_L19e_C"/>
    <property type="match status" value="1"/>
</dbReference>
<feature type="compositionally biased region" description="Basic and acidic residues" evidence="1">
    <location>
        <begin position="306"/>
        <end position="316"/>
    </location>
</feature>
<feature type="compositionally biased region" description="Basic and acidic residues" evidence="1">
    <location>
        <begin position="327"/>
        <end position="338"/>
    </location>
</feature>
<comment type="caution">
    <text evidence="3">The sequence shown here is derived from an EMBL/GenBank/DDBJ whole genome shotgun (WGS) entry which is preliminary data.</text>
</comment>
<protein>
    <recommendedName>
        <fullName evidence="2">Large ribosomal subunit protein eL19 domain-containing protein</fullName>
    </recommendedName>
</protein>
<dbReference type="EMBL" id="BRYB01000651">
    <property type="protein sequence ID" value="GMI34648.1"/>
    <property type="molecule type" value="Genomic_DNA"/>
</dbReference>
<sequence length="338" mass="37260">MGQKPMTTLRATSASFTPREKKPLIIMSKDGKALNDDLIKDKEKKDAAEKAAKAAAEEKEKAAKAEQQREAAAEAKEVHDQAKAKAKAKADAEAASDAKAKAELAEREASERAAAAAAAEEESRKLASERRAAAAKKEEESRLFEAAAAARATAEKASAAAAPPPGLSLRPGGVRPAAPAAATKRADPAGGKLAYDKKFLLRMKDMEVCQVKPADLPDLTVTTEVVLAKARMLADKHGMVLVETSAKTVIWMRRLRVLRRMLRKWRDAKKIDKHVYRELYLATKGNLFRNKRVLMEKIHALKNEQQRVQGLEEQKQSRLARARTKKEKKEQKEEVVEQ</sequence>